<reference evidence="1" key="1">
    <citation type="submission" date="2020-02" db="EMBL/GenBank/DDBJ databases">
        <authorList>
            <person name="Meier V. D."/>
        </authorList>
    </citation>
    <scope>NUCLEOTIDE SEQUENCE</scope>
    <source>
        <strain evidence="1">AVDCRST_MAG93</strain>
    </source>
</reference>
<name>A0A6J4JMK9_9CHLR</name>
<organism evidence="1">
    <name type="scientific">uncultured Chloroflexia bacterium</name>
    <dbReference type="NCBI Taxonomy" id="1672391"/>
    <lineage>
        <taxon>Bacteria</taxon>
        <taxon>Bacillati</taxon>
        <taxon>Chloroflexota</taxon>
        <taxon>Chloroflexia</taxon>
        <taxon>environmental samples</taxon>
    </lineage>
</organism>
<dbReference type="EMBL" id="CADCTR010001123">
    <property type="protein sequence ID" value="CAA9282489.1"/>
    <property type="molecule type" value="Genomic_DNA"/>
</dbReference>
<evidence type="ECO:0000313" key="1">
    <source>
        <dbReference type="EMBL" id="CAA9282489.1"/>
    </source>
</evidence>
<feature type="non-terminal residue" evidence="1">
    <location>
        <position position="1"/>
    </location>
</feature>
<protein>
    <submittedName>
        <fullName evidence="1">Uncharacterized protein</fullName>
    </submittedName>
</protein>
<sequence length="44" mass="4976">WFRTGMRRTRSPAPPPCEEGSTLNAFAAVWWARQLPISRRGGCT</sequence>
<dbReference type="AlphaFoldDB" id="A0A6J4JMK9"/>
<gene>
    <name evidence="1" type="ORF">AVDCRST_MAG93-3289</name>
</gene>
<proteinExistence type="predicted"/>
<accession>A0A6J4JMK9</accession>
<feature type="non-terminal residue" evidence="1">
    <location>
        <position position="44"/>
    </location>
</feature>